<dbReference type="EMBL" id="GEZM01087213">
    <property type="protein sequence ID" value="JAV58840.1"/>
    <property type="molecule type" value="Transcribed_RNA"/>
</dbReference>
<evidence type="ECO:0000313" key="2">
    <source>
        <dbReference type="EMBL" id="KAB0792489.1"/>
    </source>
</evidence>
<dbReference type="Proteomes" id="UP000327044">
    <property type="component" value="Unassembled WGS sequence"/>
</dbReference>
<dbReference type="InterPro" id="IPR010994">
    <property type="entry name" value="RuvA_2-like"/>
</dbReference>
<accession>A0A1Y1KF72</accession>
<proteinExistence type="predicted"/>
<organism evidence="1">
    <name type="scientific">Photinus pyralis</name>
    <name type="common">Common eastern firefly</name>
    <name type="synonym">Lampyris pyralis</name>
    <dbReference type="NCBI Taxonomy" id="7054"/>
    <lineage>
        <taxon>Eukaryota</taxon>
        <taxon>Metazoa</taxon>
        <taxon>Ecdysozoa</taxon>
        <taxon>Arthropoda</taxon>
        <taxon>Hexapoda</taxon>
        <taxon>Insecta</taxon>
        <taxon>Pterygota</taxon>
        <taxon>Neoptera</taxon>
        <taxon>Endopterygota</taxon>
        <taxon>Coleoptera</taxon>
        <taxon>Polyphaga</taxon>
        <taxon>Elateriformia</taxon>
        <taxon>Elateroidea</taxon>
        <taxon>Lampyridae</taxon>
        <taxon>Lampyrinae</taxon>
        <taxon>Photinus</taxon>
    </lineage>
</organism>
<dbReference type="SUPFAM" id="SSF47781">
    <property type="entry name" value="RuvA domain 2-like"/>
    <property type="match status" value="1"/>
</dbReference>
<dbReference type="OrthoDB" id="5949570at2759"/>
<evidence type="ECO:0000313" key="1">
    <source>
        <dbReference type="EMBL" id="JAV58840.1"/>
    </source>
</evidence>
<gene>
    <name evidence="2" type="ORF">PPYR_14448</name>
</gene>
<protein>
    <submittedName>
        <fullName evidence="1">Uncharacterized protein</fullName>
    </submittedName>
</protein>
<dbReference type="InterPro" id="IPR039150">
    <property type="entry name" value="TEFM"/>
</dbReference>
<sequence>MHIRIRNVICNCNFTVLKFKINSQLKLISKECSTLVKLEDLQSRYSDVDQELILTTLNTATPEHLSQLSVSQTRIKTLKNWQSERGPFKSLADLLKVQGFCLKTLDRICASIVARRPQDEVSHVPSKGRRQFVIPPLSKQHTQNFSKAVGLYLGPVGVSWASLTKSNELHEWGHFKFAEVTKKMLPTETFSLAQTILKKLPVGDMYVFEAPMYIVTPLDNKQTMVRNEHLELLSMLLALLNTSGKHNAQLTEELAPNCVYYLRSNLSARLFRTLMGTERVSTTPAINCLLDILPTSLPMPNISVRILNELKERYLAQSAINRELLGQALLLIVTFMEICVHKNVESLAAVTQGKRKVITNQS</sequence>
<dbReference type="AlphaFoldDB" id="A0A1Y1KF72"/>
<dbReference type="InParanoid" id="A0A1Y1KF72"/>
<dbReference type="Gene3D" id="1.10.150.280">
    <property type="entry name" value="AF1531-like domain"/>
    <property type="match status" value="1"/>
</dbReference>
<dbReference type="PANTHER" id="PTHR21053">
    <property type="entry name" value="TRANSCRIPTION ELONGATION FACTOR, MITOCHONDRIAL"/>
    <property type="match status" value="1"/>
</dbReference>
<dbReference type="GO" id="GO:0030337">
    <property type="term" value="F:DNA polymerase processivity factor activity"/>
    <property type="evidence" value="ECO:0007669"/>
    <property type="project" value="TreeGrafter"/>
</dbReference>
<dbReference type="EMBL" id="VVIM01000010">
    <property type="protein sequence ID" value="KAB0792489.1"/>
    <property type="molecule type" value="Genomic_DNA"/>
</dbReference>
<dbReference type="FunCoup" id="A0A1Y1KF72">
    <property type="interactions" value="85"/>
</dbReference>
<evidence type="ECO:0000313" key="3">
    <source>
        <dbReference type="Proteomes" id="UP000327044"/>
    </source>
</evidence>
<dbReference type="PANTHER" id="PTHR21053:SF2">
    <property type="entry name" value="TRANSCRIPTION ELONGATION FACTOR, MITOCHONDRIAL"/>
    <property type="match status" value="1"/>
</dbReference>
<keyword evidence="3" id="KW-1185">Reference proteome</keyword>
<reference evidence="2" key="3">
    <citation type="submission" date="2019-08" db="EMBL/GenBank/DDBJ databases">
        <authorList>
            <consortium name="Photinus pyralis genome working group"/>
            <person name="Fallon T.R."/>
            <person name="Sander Lower S.E."/>
            <person name="Weng J.-K."/>
        </authorList>
    </citation>
    <scope>NUCLEOTIDE SEQUENCE</scope>
    <source>
        <strain evidence="2">1611_PpyrPB1</strain>
        <tissue evidence="2">Whole body</tissue>
    </source>
</reference>
<dbReference type="GO" id="GO:0006392">
    <property type="term" value="P:transcription elongation by mitochondrial RNA polymerase"/>
    <property type="evidence" value="ECO:0007669"/>
    <property type="project" value="InterPro"/>
</dbReference>
<dbReference type="GO" id="GO:0042645">
    <property type="term" value="C:mitochondrial nucleoid"/>
    <property type="evidence" value="ECO:0007669"/>
    <property type="project" value="TreeGrafter"/>
</dbReference>
<name>A0A1Y1KF72_PHOPY</name>
<reference evidence="1" key="1">
    <citation type="journal article" date="2016" name="Sci. Rep.">
        <title>Molecular characterization of firefly nuptial gifts: a multi-omics approach sheds light on postcopulatory sexual selection.</title>
        <authorList>
            <person name="Al-Wathiqui N."/>
            <person name="Fallon T.R."/>
            <person name="South A."/>
            <person name="Weng J.K."/>
            <person name="Lewis S.M."/>
        </authorList>
    </citation>
    <scope>NUCLEOTIDE SEQUENCE</scope>
</reference>
<reference evidence="2 3" key="2">
    <citation type="journal article" date="2018" name="Elife">
        <title>Firefly genomes illuminate parallel origins of bioluminescence in beetles.</title>
        <authorList>
            <person name="Fallon T.R."/>
            <person name="Lower S.E."/>
            <person name="Chang C.H."/>
            <person name="Bessho-Uehara M."/>
            <person name="Martin G.J."/>
            <person name="Bewick A.J."/>
            <person name="Behringer M."/>
            <person name="Debat H.J."/>
            <person name="Wong I."/>
            <person name="Day J.C."/>
            <person name="Suvorov A."/>
            <person name="Silva C.J."/>
            <person name="Stanger-Hall K.F."/>
            <person name="Hall D.W."/>
            <person name="Schmitz R.J."/>
            <person name="Nelson D.R."/>
            <person name="Lewis S.M."/>
            <person name="Shigenobu S."/>
            <person name="Bybee S.M."/>
            <person name="Larracuente A.M."/>
            <person name="Oba Y."/>
            <person name="Weng J.K."/>
        </authorList>
    </citation>
    <scope>NUCLEOTIDE SEQUENCE [LARGE SCALE GENOMIC DNA]</scope>
    <source>
        <strain evidence="2">1611_PpyrPB1</strain>
        <tissue evidence="2">Whole body</tissue>
    </source>
</reference>